<evidence type="ECO:0000313" key="8">
    <source>
        <dbReference type="Proteomes" id="UP000028667"/>
    </source>
</evidence>
<keyword evidence="3 7" id="KW-0223">Dioxygenase</keyword>
<dbReference type="GeneID" id="20041584"/>
<dbReference type="Pfam" id="PF13640">
    <property type="entry name" value="2OG-FeII_Oxy_3"/>
    <property type="match status" value="1"/>
</dbReference>
<accession>A0A076FI94</accession>
<evidence type="ECO:0000256" key="3">
    <source>
        <dbReference type="ARBA" id="ARBA00022964"/>
    </source>
</evidence>
<evidence type="ECO:0000256" key="5">
    <source>
        <dbReference type="ARBA" id="ARBA00023004"/>
    </source>
</evidence>
<comment type="cofactor">
    <cofactor evidence="1">
        <name>L-ascorbate</name>
        <dbReference type="ChEBI" id="CHEBI:38290"/>
    </cofactor>
</comment>
<evidence type="ECO:0000256" key="2">
    <source>
        <dbReference type="ARBA" id="ARBA00022723"/>
    </source>
</evidence>
<dbReference type="PROSITE" id="PS51471">
    <property type="entry name" value="FE2OG_OXY"/>
    <property type="match status" value="1"/>
</dbReference>
<evidence type="ECO:0000256" key="4">
    <source>
        <dbReference type="ARBA" id="ARBA00023002"/>
    </source>
</evidence>
<keyword evidence="5" id="KW-0408">Iron</keyword>
<dbReference type="InterPro" id="IPR005123">
    <property type="entry name" value="Oxoglu/Fe-dep_dioxygenase_dom"/>
</dbReference>
<dbReference type="SUPFAM" id="SSF53474">
    <property type="entry name" value="alpha/beta-Hydrolases"/>
    <property type="match status" value="1"/>
</dbReference>
<dbReference type="GO" id="GO:0051213">
    <property type="term" value="F:dioxygenase activity"/>
    <property type="evidence" value="ECO:0007669"/>
    <property type="project" value="UniProtKB-KW"/>
</dbReference>
<dbReference type="GO" id="GO:0005506">
    <property type="term" value="F:iron ion binding"/>
    <property type="evidence" value="ECO:0007669"/>
    <property type="project" value="InterPro"/>
</dbReference>
<keyword evidence="2" id="KW-0479">Metal-binding</keyword>
<dbReference type="RefSeq" id="YP_009052114.1">
    <property type="nucleotide sequence ID" value="NC_024697.1"/>
</dbReference>
<dbReference type="GO" id="GO:0016705">
    <property type="term" value="F:oxidoreductase activity, acting on paired donors, with incorporation or reduction of molecular oxygen"/>
    <property type="evidence" value="ECO:0007669"/>
    <property type="project" value="InterPro"/>
</dbReference>
<dbReference type="SUPFAM" id="SSF51197">
    <property type="entry name" value="Clavaminate synthase-like"/>
    <property type="match status" value="1"/>
</dbReference>
<dbReference type="SMART" id="SM00702">
    <property type="entry name" value="P4Hc"/>
    <property type="match status" value="1"/>
</dbReference>
<dbReference type="InterPro" id="IPR044862">
    <property type="entry name" value="Pro_4_hyd_alph_FE2OG_OXY"/>
</dbReference>
<dbReference type="KEGG" id="vg:20041584"/>
<evidence type="ECO:0000313" key="7">
    <source>
        <dbReference type="EMBL" id="AII17171.1"/>
    </source>
</evidence>
<dbReference type="Gene3D" id="2.60.120.620">
    <property type="entry name" value="q2cbj1_9rhob like domain"/>
    <property type="match status" value="1"/>
</dbReference>
<name>A0A076FI94_9VIRU</name>
<dbReference type="OrthoDB" id="16099at10239"/>
<evidence type="ECO:0000259" key="6">
    <source>
        <dbReference type="PROSITE" id="PS51471"/>
    </source>
</evidence>
<dbReference type="EMBL" id="KJ645900">
    <property type="protein sequence ID" value="AII17171.1"/>
    <property type="molecule type" value="Genomic_DNA"/>
</dbReference>
<dbReference type="GO" id="GO:0031418">
    <property type="term" value="F:L-ascorbic acid binding"/>
    <property type="evidence" value="ECO:0007669"/>
    <property type="project" value="InterPro"/>
</dbReference>
<evidence type="ECO:0000256" key="1">
    <source>
        <dbReference type="ARBA" id="ARBA00001961"/>
    </source>
</evidence>
<dbReference type="InterPro" id="IPR006620">
    <property type="entry name" value="Pro_4_hyd_alph"/>
</dbReference>
<dbReference type="Proteomes" id="UP000028667">
    <property type="component" value="Segment"/>
</dbReference>
<dbReference type="InterPro" id="IPR029058">
    <property type="entry name" value="AB_hydrolase_fold"/>
</dbReference>
<reference evidence="7 8" key="1">
    <citation type="journal article" date="2014" name="Virology">
        <title>Genome of brown tide virus (AaV), the little giant of the Megaviridae, elucidates NCLDV genome expansion and host-virus coevolution.</title>
        <authorList>
            <person name="Moniruzzaman M."/>
            <person name="LeCleir G.R."/>
            <person name="Brown C.M."/>
            <person name="Gobler C.J."/>
            <person name="Bidle K.D."/>
            <person name="Wilson W.H."/>
            <person name="Wilhelm S.W."/>
        </authorList>
    </citation>
    <scope>NUCLEOTIDE SEQUENCE [LARGE SCALE GENOMIC DNA]</scope>
    <source>
        <strain evidence="7">BtV-01</strain>
    </source>
</reference>
<gene>
    <name evidence="7" type="ORF">AaV_036</name>
</gene>
<sequence>MIQVYENVFNDESIDHLFNLTEHMNYAQGRVGGRVNLKQKNRKDLYIKTPNVLRYIDDIVYDKLYDEVKNTFGKRIDFRESWKIGFYNSVEKGFYNLHTDDSRETKYRTISMVSALSNPDDYEGGVLRFPNLNKEFKLKKGSVIVFDSSLMHGVTEVTSGERKVLISFFFDEIGAELKKIIMKIPETNKTFIDNYKPLLSNLRIEYKTPENVVTYGDVDYSDIKQKSWTDIDDYVFEKNDSDTLFISFAGMGWKDSIPTFNFYNFMKQYNNVDKLFLRDTGPPNSSVWMCRYYLLGFRHNSNSLEESIEFLRNLIGNKYKRIVAFGCSAGGFAAMLFGNILKFDEVIVFNAQSVINHIKNDVIKDEYNAPRTCRFLAAQRKDSEFYQKCLDLKNYQPFFPKITFHYSDKSNKGIDKLHAKYLEEDKNMTLIEHSSNDHLLALELKKSGELKKIIDDLFMQ</sequence>
<feature type="domain" description="Fe2OG dioxygenase" evidence="6">
    <location>
        <begin position="75"/>
        <end position="172"/>
    </location>
</feature>
<keyword evidence="8" id="KW-1185">Reference proteome</keyword>
<protein>
    <submittedName>
        <fullName evidence="7">Putative oxogluterate/iron-dependent dioxygenase</fullName>
    </submittedName>
</protein>
<keyword evidence="4" id="KW-0560">Oxidoreductase</keyword>
<proteinExistence type="predicted"/>
<organism evidence="7 8">
    <name type="scientific">Aureococcus anophagefferens virus</name>
    <dbReference type="NCBI Taxonomy" id="1474867"/>
    <lineage>
        <taxon>Viruses</taxon>
        <taxon>Varidnaviria</taxon>
        <taxon>Bamfordvirae</taxon>
        <taxon>Nucleocytoviricota</taxon>
        <taxon>Megaviricetes</taxon>
        <taxon>Imitervirales</taxon>
        <taxon>Schizomimiviridae</taxon>
        <taxon>Kratosvirus</taxon>
        <taxon>Kratosvirus quantuckense</taxon>
    </lineage>
</organism>